<feature type="domain" description="NAD(P)-binding" evidence="2">
    <location>
        <begin position="9"/>
        <end position="202"/>
    </location>
</feature>
<dbReference type="PANTHER" id="PTHR43355:SF2">
    <property type="entry name" value="FLAVIN REDUCTASE (NADPH)"/>
    <property type="match status" value="1"/>
</dbReference>
<dbReference type="GO" id="GO:0042602">
    <property type="term" value="F:riboflavin reductase (NADPH) activity"/>
    <property type="evidence" value="ECO:0007669"/>
    <property type="project" value="TreeGrafter"/>
</dbReference>
<dbReference type="InterPro" id="IPR016040">
    <property type="entry name" value="NAD(P)-bd_dom"/>
</dbReference>
<dbReference type="PANTHER" id="PTHR43355">
    <property type="entry name" value="FLAVIN REDUCTASE (NADPH)"/>
    <property type="match status" value="1"/>
</dbReference>
<evidence type="ECO:0000256" key="1">
    <source>
        <dbReference type="ARBA" id="ARBA00038376"/>
    </source>
</evidence>
<sequence length="219" mass="23451">MPEHILLLGATGAVGLVFCEEALSQGHALTLLVRNPSKLPDKIRSNQLVNITEGQLNDENALQKVASSSASIFISFAGPVAGSKGTPVTDCVELLFPLLVANNFKRALVLGKCSYPAPEDKGALKWKASVVLIKIIGGSAYDEFHGLGKLVSSYNSRELKWTLFRVPFLGNGEAAPVTATYTGSGKDGMFLSRKSIVAWTLKEMGQDSEWIGKTPVLCN</sequence>
<reference evidence="3" key="1">
    <citation type="submission" date="2021-02" db="EMBL/GenBank/DDBJ databases">
        <title>Genome sequence Cadophora malorum strain M34.</title>
        <authorList>
            <person name="Stefanovic E."/>
            <person name="Vu D."/>
            <person name="Scully C."/>
            <person name="Dijksterhuis J."/>
            <person name="Roader J."/>
            <person name="Houbraken J."/>
        </authorList>
    </citation>
    <scope>NUCLEOTIDE SEQUENCE</scope>
    <source>
        <strain evidence="3">M34</strain>
    </source>
</reference>
<dbReference type="Proteomes" id="UP000664132">
    <property type="component" value="Unassembled WGS sequence"/>
</dbReference>
<accession>A0A8H7T1R6</accession>
<name>A0A8H7T1R6_9HELO</name>
<protein>
    <recommendedName>
        <fullName evidence="2">NAD(P)-binding domain-containing protein</fullName>
    </recommendedName>
</protein>
<dbReference type="AlphaFoldDB" id="A0A8H7T1R6"/>
<dbReference type="OrthoDB" id="10254221at2759"/>
<keyword evidence="4" id="KW-1185">Reference proteome</keyword>
<evidence type="ECO:0000313" key="4">
    <source>
        <dbReference type="Proteomes" id="UP000664132"/>
    </source>
</evidence>
<evidence type="ECO:0000259" key="2">
    <source>
        <dbReference type="Pfam" id="PF13460"/>
    </source>
</evidence>
<proteinExistence type="inferred from homology"/>
<organism evidence="3 4">
    <name type="scientific">Cadophora malorum</name>
    <dbReference type="NCBI Taxonomy" id="108018"/>
    <lineage>
        <taxon>Eukaryota</taxon>
        <taxon>Fungi</taxon>
        <taxon>Dikarya</taxon>
        <taxon>Ascomycota</taxon>
        <taxon>Pezizomycotina</taxon>
        <taxon>Leotiomycetes</taxon>
        <taxon>Helotiales</taxon>
        <taxon>Ploettnerulaceae</taxon>
        <taxon>Cadophora</taxon>
    </lineage>
</organism>
<dbReference type="InterPro" id="IPR036291">
    <property type="entry name" value="NAD(P)-bd_dom_sf"/>
</dbReference>
<gene>
    <name evidence="3" type="ORF">IFR04_016187</name>
</gene>
<dbReference type="Pfam" id="PF13460">
    <property type="entry name" value="NAD_binding_10"/>
    <property type="match status" value="1"/>
</dbReference>
<evidence type="ECO:0000313" key="3">
    <source>
        <dbReference type="EMBL" id="KAG4410676.1"/>
    </source>
</evidence>
<dbReference type="EMBL" id="JAFJYH010000619">
    <property type="protein sequence ID" value="KAG4410676.1"/>
    <property type="molecule type" value="Genomic_DNA"/>
</dbReference>
<dbReference type="SUPFAM" id="SSF51735">
    <property type="entry name" value="NAD(P)-binding Rossmann-fold domains"/>
    <property type="match status" value="1"/>
</dbReference>
<dbReference type="InterPro" id="IPR051606">
    <property type="entry name" value="Polyketide_Oxido-like"/>
</dbReference>
<dbReference type="GO" id="GO:0004074">
    <property type="term" value="F:biliverdin reductase [NAD(P)H] activity"/>
    <property type="evidence" value="ECO:0007669"/>
    <property type="project" value="TreeGrafter"/>
</dbReference>
<dbReference type="Gene3D" id="3.40.50.720">
    <property type="entry name" value="NAD(P)-binding Rossmann-like Domain"/>
    <property type="match status" value="1"/>
</dbReference>
<comment type="similarity">
    <text evidence="1">Belongs to the avfA family.</text>
</comment>
<comment type="caution">
    <text evidence="3">The sequence shown here is derived from an EMBL/GenBank/DDBJ whole genome shotgun (WGS) entry which is preliminary data.</text>
</comment>